<dbReference type="GO" id="GO:0004674">
    <property type="term" value="F:protein serine/threonine kinase activity"/>
    <property type="evidence" value="ECO:0007669"/>
    <property type="project" value="UniProtKB-KW"/>
</dbReference>
<dbReference type="Gene3D" id="1.10.510.10">
    <property type="entry name" value="Transferase(Phosphotransferase) domain 1"/>
    <property type="match status" value="1"/>
</dbReference>
<dbReference type="EMBL" id="KZ519991">
    <property type="protein sequence ID" value="PKU28583.1"/>
    <property type="molecule type" value="Genomic_DNA"/>
</dbReference>
<dbReference type="InterPro" id="IPR000719">
    <property type="entry name" value="Prot_kinase_dom"/>
</dbReference>
<reference evidence="12" key="2">
    <citation type="submission" date="2017-12" db="EMBL/GenBank/DDBJ databases">
        <title>Genome sequence of the Bar-tailed Godwit (Limosa lapponica baueri).</title>
        <authorList>
            <person name="Lima N.C.B."/>
            <person name="Parody-Merino A.M."/>
            <person name="Battley P.F."/>
            <person name="Fidler A.E."/>
            <person name="Prosdocimi F."/>
        </authorList>
    </citation>
    <scope>NUCLEOTIDE SEQUENCE [LARGE SCALE GENOMIC DNA]</scope>
</reference>
<protein>
    <recommendedName>
        <fullName evidence="1">non-specific serine/threonine protein kinase</fullName>
        <ecNumber evidence="1">2.7.11.1</ecNumber>
    </recommendedName>
</protein>
<keyword evidence="12" id="KW-1185">Reference proteome</keyword>
<organism evidence="11 12">
    <name type="scientific">Limosa lapponica baueri</name>
    <dbReference type="NCBI Taxonomy" id="1758121"/>
    <lineage>
        <taxon>Eukaryota</taxon>
        <taxon>Metazoa</taxon>
        <taxon>Chordata</taxon>
        <taxon>Craniata</taxon>
        <taxon>Vertebrata</taxon>
        <taxon>Euteleostomi</taxon>
        <taxon>Archelosauria</taxon>
        <taxon>Archosauria</taxon>
        <taxon>Dinosauria</taxon>
        <taxon>Saurischia</taxon>
        <taxon>Theropoda</taxon>
        <taxon>Coelurosauria</taxon>
        <taxon>Aves</taxon>
        <taxon>Neognathae</taxon>
        <taxon>Neoaves</taxon>
        <taxon>Charadriiformes</taxon>
        <taxon>Scolopacidae</taxon>
        <taxon>Limosa</taxon>
    </lineage>
</organism>
<name>A0A2I0T463_LIMLA</name>
<keyword evidence="3" id="KW-0808">Transferase</keyword>
<evidence type="ECO:0000256" key="6">
    <source>
        <dbReference type="ARBA" id="ARBA00022840"/>
    </source>
</evidence>
<evidence type="ECO:0000256" key="2">
    <source>
        <dbReference type="ARBA" id="ARBA00022527"/>
    </source>
</evidence>
<sequence>MEYWAFKSSQHTSCPCRWQTWCGTLDYLPPDMVEGQVHDEKVDLWCLVVLCYELLVRHPHSETSSHNKTYHCITKVGTSPPQGPHPDHWEDPWGPPIKDTLQDPPCPHKPPP</sequence>
<proteinExistence type="predicted"/>
<keyword evidence="5 11" id="KW-0418">Kinase</keyword>
<gene>
    <name evidence="11" type="ORF">llap_21113</name>
</gene>
<keyword evidence="4" id="KW-0547">Nucleotide-binding</keyword>
<evidence type="ECO:0000259" key="10">
    <source>
        <dbReference type="PROSITE" id="PS50011"/>
    </source>
</evidence>
<evidence type="ECO:0000256" key="5">
    <source>
        <dbReference type="ARBA" id="ARBA00022777"/>
    </source>
</evidence>
<dbReference type="OrthoDB" id="377346at2759"/>
<evidence type="ECO:0000256" key="7">
    <source>
        <dbReference type="ARBA" id="ARBA00047899"/>
    </source>
</evidence>
<dbReference type="EC" id="2.7.11.1" evidence="1"/>
<evidence type="ECO:0000256" key="4">
    <source>
        <dbReference type="ARBA" id="ARBA00022741"/>
    </source>
</evidence>
<evidence type="ECO:0000256" key="1">
    <source>
        <dbReference type="ARBA" id="ARBA00012513"/>
    </source>
</evidence>
<evidence type="ECO:0000313" key="12">
    <source>
        <dbReference type="Proteomes" id="UP000233556"/>
    </source>
</evidence>
<dbReference type="Proteomes" id="UP000233556">
    <property type="component" value="Unassembled WGS sequence"/>
</dbReference>
<evidence type="ECO:0000256" key="3">
    <source>
        <dbReference type="ARBA" id="ARBA00022679"/>
    </source>
</evidence>
<accession>A0A2I0T463</accession>
<dbReference type="PROSITE" id="PS50011">
    <property type="entry name" value="PROTEIN_KINASE_DOM"/>
    <property type="match status" value="1"/>
</dbReference>
<keyword evidence="2" id="KW-0723">Serine/threonine-protein kinase</keyword>
<evidence type="ECO:0000256" key="9">
    <source>
        <dbReference type="SAM" id="MobiDB-lite"/>
    </source>
</evidence>
<dbReference type="PANTHER" id="PTHR24350">
    <property type="entry name" value="SERINE/THREONINE-PROTEIN KINASE IAL-RELATED"/>
    <property type="match status" value="1"/>
</dbReference>
<feature type="region of interest" description="Disordered" evidence="9">
    <location>
        <begin position="73"/>
        <end position="112"/>
    </location>
</feature>
<comment type="catalytic activity">
    <reaction evidence="8">
        <text>L-seryl-[protein] + ATP = O-phospho-L-seryl-[protein] + ADP + H(+)</text>
        <dbReference type="Rhea" id="RHEA:17989"/>
        <dbReference type="Rhea" id="RHEA-COMP:9863"/>
        <dbReference type="Rhea" id="RHEA-COMP:11604"/>
        <dbReference type="ChEBI" id="CHEBI:15378"/>
        <dbReference type="ChEBI" id="CHEBI:29999"/>
        <dbReference type="ChEBI" id="CHEBI:30616"/>
        <dbReference type="ChEBI" id="CHEBI:83421"/>
        <dbReference type="ChEBI" id="CHEBI:456216"/>
        <dbReference type="EC" id="2.7.11.1"/>
    </reaction>
</comment>
<comment type="catalytic activity">
    <reaction evidence="7">
        <text>L-threonyl-[protein] + ATP = O-phospho-L-threonyl-[protein] + ADP + H(+)</text>
        <dbReference type="Rhea" id="RHEA:46608"/>
        <dbReference type="Rhea" id="RHEA-COMP:11060"/>
        <dbReference type="Rhea" id="RHEA-COMP:11605"/>
        <dbReference type="ChEBI" id="CHEBI:15378"/>
        <dbReference type="ChEBI" id="CHEBI:30013"/>
        <dbReference type="ChEBI" id="CHEBI:30616"/>
        <dbReference type="ChEBI" id="CHEBI:61977"/>
        <dbReference type="ChEBI" id="CHEBI:456216"/>
        <dbReference type="EC" id="2.7.11.1"/>
    </reaction>
</comment>
<dbReference type="SUPFAM" id="SSF56112">
    <property type="entry name" value="Protein kinase-like (PK-like)"/>
    <property type="match status" value="1"/>
</dbReference>
<dbReference type="InterPro" id="IPR011009">
    <property type="entry name" value="Kinase-like_dom_sf"/>
</dbReference>
<dbReference type="AlphaFoldDB" id="A0A2I0T463"/>
<dbReference type="GO" id="GO:0005524">
    <property type="term" value="F:ATP binding"/>
    <property type="evidence" value="ECO:0007669"/>
    <property type="project" value="UniProtKB-KW"/>
</dbReference>
<reference evidence="12" key="1">
    <citation type="submission" date="2017-11" db="EMBL/GenBank/DDBJ databases">
        <authorList>
            <person name="Lima N.C."/>
            <person name="Parody-Merino A.M."/>
            <person name="Battley P.F."/>
            <person name="Fidler A.E."/>
            <person name="Prosdocimi F."/>
        </authorList>
    </citation>
    <scope>NUCLEOTIDE SEQUENCE [LARGE SCALE GENOMIC DNA]</scope>
</reference>
<feature type="domain" description="Protein kinase" evidence="10">
    <location>
        <begin position="1"/>
        <end position="112"/>
    </location>
</feature>
<evidence type="ECO:0000256" key="8">
    <source>
        <dbReference type="ARBA" id="ARBA00048679"/>
    </source>
</evidence>
<evidence type="ECO:0000313" key="11">
    <source>
        <dbReference type="EMBL" id="PKU28583.1"/>
    </source>
</evidence>
<keyword evidence="6" id="KW-0067">ATP-binding</keyword>
<dbReference type="Pfam" id="PF00069">
    <property type="entry name" value="Pkinase"/>
    <property type="match status" value="1"/>
</dbReference>
<dbReference type="InterPro" id="IPR030616">
    <property type="entry name" value="Aur-like"/>
</dbReference>